<dbReference type="Proteomes" id="UP001331761">
    <property type="component" value="Unassembled WGS sequence"/>
</dbReference>
<gene>
    <name evidence="3" type="ORF">GCK32_004445</name>
</gene>
<evidence type="ECO:0000313" key="3">
    <source>
        <dbReference type="EMBL" id="KAK5976402.1"/>
    </source>
</evidence>
<keyword evidence="1" id="KW-0472">Membrane</keyword>
<evidence type="ECO:0000256" key="2">
    <source>
        <dbReference type="SAM" id="SignalP"/>
    </source>
</evidence>
<keyword evidence="4" id="KW-1185">Reference proteome</keyword>
<proteinExistence type="predicted"/>
<reference evidence="3 4" key="1">
    <citation type="submission" date="2019-10" db="EMBL/GenBank/DDBJ databases">
        <title>Assembly and Annotation for the nematode Trichostrongylus colubriformis.</title>
        <authorList>
            <person name="Martin J."/>
        </authorList>
    </citation>
    <scope>NUCLEOTIDE SEQUENCE [LARGE SCALE GENOMIC DNA]</scope>
    <source>
        <strain evidence="3">G859</strain>
        <tissue evidence="3">Whole worm</tissue>
    </source>
</reference>
<accession>A0AAN8FCW5</accession>
<name>A0AAN8FCW5_TRICO</name>
<feature type="signal peptide" evidence="2">
    <location>
        <begin position="1"/>
        <end position="18"/>
    </location>
</feature>
<feature type="chain" id="PRO_5042963673" evidence="2">
    <location>
        <begin position="19"/>
        <end position="219"/>
    </location>
</feature>
<feature type="transmembrane region" description="Helical" evidence="1">
    <location>
        <begin position="159"/>
        <end position="180"/>
    </location>
</feature>
<keyword evidence="1" id="KW-0812">Transmembrane</keyword>
<keyword evidence="1" id="KW-1133">Transmembrane helix</keyword>
<dbReference type="EMBL" id="WIXE01011920">
    <property type="protein sequence ID" value="KAK5976402.1"/>
    <property type="molecule type" value="Genomic_DNA"/>
</dbReference>
<protein>
    <submittedName>
        <fullName evidence="3">Uncharacterized protein</fullName>
    </submittedName>
</protein>
<evidence type="ECO:0000313" key="4">
    <source>
        <dbReference type="Proteomes" id="UP001331761"/>
    </source>
</evidence>
<organism evidence="3 4">
    <name type="scientific">Trichostrongylus colubriformis</name>
    <name type="common">Black scour worm</name>
    <dbReference type="NCBI Taxonomy" id="6319"/>
    <lineage>
        <taxon>Eukaryota</taxon>
        <taxon>Metazoa</taxon>
        <taxon>Ecdysozoa</taxon>
        <taxon>Nematoda</taxon>
        <taxon>Chromadorea</taxon>
        <taxon>Rhabditida</taxon>
        <taxon>Rhabditina</taxon>
        <taxon>Rhabditomorpha</taxon>
        <taxon>Strongyloidea</taxon>
        <taxon>Trichostrongylidae</taxon>
        <taxon>Trichostrongylus</taxon>
    </lineage>
</organism>
<evidence type="ECO:0000256" key="1">
    <source>
        <dbReference type="SAM" id="Phobius"/>
    </source>
</evidence>
<dbReference type="AlphaFoldDB" id="A0AAN8FCW5"/>
<comment type="caution">
    <text evidence="3">The sequence shown here is derived from an EMBL/GenBank/DDBJ whole genome shotgun (WGS) entry which is preliminary data.</text>
</comment>
<keyword evidence="2" id="KW-0732">Signal</keyword>
<sequence length="219" mass="25107">MRAVIVLVTACFVVLETAVVFRRVCSYCRDKEVYKHGHNYVGFYQKHNTGPLEGFPCAKDRGNLMKCSTSCIQAQLIEQETGKIYTYRDCGTYLLQEFGSEKFNLSYTQYAMILSDVDDEGNTWVFKFCNKEKCLHPSDYEITEGEYREKGTTKTSRKFLIVSCSVAVGIILGLAAARLLKAYNKRRSRRNFPPVANVELLRDNEHEPEARISIPQQQQ</sequence>